<evidence type="ECO:0000313" key="13">
    <source>
        <dbReference type="EMBL" id="GAG97281.1"/>
    </source>
</evidence>
<feature type="transmembrane region" description="Helical" evidence="10">
    <location>
        <begin position="155"/>
        <end position="177"/>
    </location>
</feature>
<dbReference type="Pfam" id="PF18075">
    <property type="entry name" value="FtsX_ECD"/>
    <property type="match status" value="1"/>
</dbReference>
<evidence type="ECO:0000256" key="5">
    <source>
        <dbReference type="ARBA" id="ARBA00022618"/>
    </source>
</evidence>
<dbReference type="AlphaFoldDB" id="X1DLI7"/>
<comment type="caution">
    <text evidence="13">The sequence shown here is derived from an EMBL/GenBank/DDBJ whole genome shotgun (WGS) entry which is preliminary data.</text>
</comment>
<dbReference type="PANTHER" id="PTHR47755">
    <property type="entry name" value="CELL DIVISION PROTEIN FTSX"/>
    <property type="match status" value="1"/>
</dbReference>
<name>X1DLI7_9ZZZZ</name>
<feature type="transmembrane region" description="Helical" evidence="10">
    <location>
        <begin position="104"/>
        <end position="123"/>
    </location>
</feature>
<keyword evidence="6 10" id="KW-0812">Transmembrane</keyword>
<keyword evidence="7 10" id="KW-1133">Transmembrane helix</keyword>
<protein>
    <recommendedName>
        <fullName evidence="3">Cell division protein FtsX</fullName>
    </recommendedName>
</protein>
<evidence type="ECO:0000256" key="9">
    <source>
        <dbReference type="ARBA" id="ARBA00023306"/>
    </source>
</evidence>
<accession>X1DLI7</accession>
<comment type="subcellular location">
    <subcellularLocation>
        <location evidence="1">Cell membrane</location>
        <topology evidence="1">Multi-pass membrane protein</topology>
    </subcellularLocation>
</comment>
<keyword evidence="9" id="KW-0131">Cell cycle</keyword>
<comment type="similarity">
    <text evidence="2">Belongs to the ABC-4 integral membrane protein family. FtsX subfamily.</text>
</comment>
<dbReference type="PANTHER" id="PTHR47755:SF1">
    <property type="entry name" value="CELL DIVISION PROTEIN FTSX"/>
    <property type="match status" value="1"/>
</dbReference>
<evidence type="ECO:0000256" key="6">
    <source>
        <dbReference type="ARBA" id="ARBA00022692"/>
    </source>
</evidence>
<dbReference type="EMBL" id="BART01026470">
    <property type="protein sequence ID" value="GAG97281.1"/>
    <property type="molecule type" value="Genomic_DNA"/>
</dbReference>
<dbReference type="GO" id="GO:0005886">
    <property type="term" value="C:plasma membrane"/>
    <property type="evidence" value="ECO:0007669"/>
    <property type="project" value="UniProtKB-SubCell"/>
</dbReference>
<gene>
    <name evidence="13" type="ORF">S01H4_47205</name>
</gene>
<evidence type="ECO:0000256" key="1">
    <source>
        <dbReference type="ARBA" id="ARBA00004651"/>
    </source>
</evidence>
<dbReference type="InterPro" id="IPR004513">
    <property type="entry name" value="FtsX"/>
</dbReference>
<sequence length="225" mass="25486">EIKSNLEGHQEIRLVEFVSSDQALKEFLVDNDDSIIKQALDEIGENPLLASLVVQANQPHQYETINAYLENSEFKAQISRINYSKNKTVIESITNALATERREGIIAASIFILIAILITFNTIRLTMFSRKQEFEIMRLVGASNMYVRMPYIFEGIFYGVTAAVVTITLLLITAKYTTLSVMFVEGDVWAFYMKFGWYIFGALLVFGVSMGVISGYIAIRKHLKV</sequence>
<dbReference type="GO" id="GO:0051301">
    <property type="term" value="P:cell division"/>
    <property type="evidence" value="ECO:0007669"/>
    <property type="project" value="UniProtKB-KW"/>
</dbReference>
<evidence type="ECO:0000256" key="7">
    <source>
        <dbReference type="ARBA" id="ARBA00022989"/>
    </source>
</evidence>
<feature type="domain" description="FtsX extracellular" evidence="12">
    <location>
        <begin position="1"/>
        <end position="71"/>
    </location>
</feature>
<reference evidence="13" key="1">
    <citation type="journal article" date="2014" name="Front. Microbiol.">
        <title>High frequency of phylogenetically diverse reductive dehalogenase-homologous genes in deep subseafloor sedimentary metagenomes.</title>
        <authorList>
            <person name="Kawai M."/>
            <person name="Futagami T."/>
            <person name="Toyoda A."/>
            <person name="Takaki Y."/>
            <person name="Nishi S."/>
            <person name="Hori S."/>
            <person name="Arai W."/>
            <person name="Tsubouchi T."/>
            <person name="Morono Y."/>
            <person name="Uchiyama I."/>
            <person name="Ito T."/>
            <person name="Fujiyama A."/>
            <person name="Inagaki F."/>
            <person name="Takami H."/>
        </authorList>
    </citation>
    <scope>NUCLEOTIDE SEQUENCE</scope>
    <source>
        <strain evidence="13">Expedition CK06-06</strain>
    </source>
</reference>
<dbReference type="InterPro" id="IPR040690">
    <property type="entry name" value="FtsX_ECD"/>
</dbReference>
<dbReference type="InterPro" id="IPR003838">
    <property type="entry name" value="ABC3_permease_C"/>
</dbReference>
<dbReference type="Gene3D" id="3.30.70.3040">
    <property type="match status" value="1"/>
</dbReference>
<keyword evidence="5" id="KW-0132">Cell division</keyword>
<feature type="non-terminal residue" evidence="13">
    <location>
        <position position="1"/>
    </location>
</feature>
<proteinExistence type="inferred from homology"/>
<feature type="transmembrane region" description="Helical" evidence="10">
    <location>
        <begin position="197"/>
        <end position="219"/>
    </location>
</feature>
<evidence type="ECO:0000256" key="4">
    <source>
        <dbReference type="ARBA" id="ARBA00022475"/>
    </source>
</evidence>
<dbReference type="Pfam" id="PF02687">
    <property type="entry name" value="FtsX"/>
    <property type="match status" value="1"/>
</dbReference>
<evidence type="ECO:0000256" key="3">
    <source>
        <dbReference type="ARBA" id="ARBA00021907"/>
    </source>
</evidence>
<evidence type="ECO:0000256" key="8">
    <source>
        <dbReference type="ARBA" id="ARBA00023136"/>
    </source>
</evidence>
<keyword evidence="4" id="KW-1003">Cell membrane</keyword>
<evidence type="ECO:0000256" key="10">
    <source>
        <dbReference type="SAM" id="Phobius"/>
    </source>
</evidence>
<organism evidence="13">
    <name type="scientific">marine sediment metagenome</name>
    <dbReference type="NCBI Taxonomy" id="412755"/>
    <lineage>
        <taxon>unclassified sequences</taxon>
        <taxon>metagenomes</taxon>
        <taxon>ecological metagenomes</taxon>
    </lineage>
</organism>
<feature type="domain" description="ABC3 transporter permease C-terminal" evidence="11">
    <location>
        <begin position="105"/>
        <end position="222"/>
    </location>
</feature>
<evidence type="ECO:0000259" key="12">
    <source>
        <dbReference type="Pfam" id="PF18075"/>
    </source>
</evidence>
<keyword evidence="8 10" id="KW-0472">Membrane</keyword>
<evidence type="ECO:0000256" key="2">
    <source>
        <dbReference type="ARBA" id="ARBA00007379"/>
    </source>
</evidence>
<evidence type="ECO:0000259" key="11">
    <source>
        <dbReference type="Pfam" id="PF02687"/>
    </source>
</evidence>